<dbReference type="GO" id="GO:0006281">
    <property type="term" value="P:DNA repair"/>
    <property type="evidence" value="ECO:0007669"/>
    <property type="project" value="UniProtKB-KW"/>
</dbReference>
<reference evidence="11 12" key="1">
    <citation type="journal article" date="2021" name="Sci. Rep.">
        <title>The genome of the diatom Chaetoceros tenuissimus carries an ancient integrated fragment of an extant virus.</title>
        <authorList>
            <person name="Hongo Y."/>
            <person name="Kimura K."/>
            <person name="Takaki Y."/>
            <person name="Yoshida Y."/>
            <person name="Baba S."/>
            <person name="Kobayashi G."/>
            <person name="Nagasaki K."/>
            <person name="Hano T."/>
            <person name="Tomaru Y."/>
        </authorList>
    </citation>
    <scope>NUCLEOTIDE SEQUENCE [LARGE SCALE GENOMIC DNA]</scope>
    <source>
        <strain evidence="11 12">NIES-3715</strain>
    </source>
</reference>
<dbReference type="EMBL" id="BLLK01000022">
    <property type="protein sequence ID" value="GFH45775.1"/>
    <property type="molecule type" value="Genomic_DNA"/>
</dbReference>
<dbReference type="PROSITE" id="PS50082">
    <property type="entry name" value="WD_REPEATS_2"/>
    <property type="match status" value="2"/>
</dbReference>
<evidence type="ECO:0000256" key="2">
    <source>
        <dbReference type="ARBA" id="ARBA00007306"/>
    </source>
</evidence>
<dbReference type="InterPro" id="IPR015943">
    <property type="entry name" value="WD40/YVTN_repeat-like_dom_sf"/>
</dbReference>
<dbReference type="AlphaFoldDB" id="A0AAD3CIK4"/>
<dbReference type="Pfam" id="PF00400">
    <property type="entry name" value="WD40"/>
    <property type="match status" value="2"/>
</dbReference>
<evidence type="ECO:0000256" key="6">
    <source>
        <dbReference type="ARBA" id="ARBA00022853"/>
    </source>
</evidence>
<dbReference type="InterPro" id="IPR045145">
    <property type="entry name" value="PTHR15271"/>
</dbReference>
<keyword evidence="12" id="KW-1185">Reference proteome</keyword>
<dbReference type="PANTHER" id="PTHR15271">
    <property type="entry name" value="CHROMATIN ASSEMBLY FACTOR 1 SUBUNIT B"/>
    <property type="match status" value="1"/>
</dbReference>
<keyword evidence="5" id="KW-0227">DNA damage</keyword>
<protein>
    <recommendedName>
        <fullName evidence="10">CAF1B/HIR1 beta-propeller domain-containing protein</fullName>
    </recommendedName>
</protein>
<dbReference type="InterPro" id="IPR036322">
    <property type="entry name" value="WD40_repeat_dom_sf"/>
</dbReference>
<sequence>MKIETPQILWHNGENGKPAPLYSASLLQTQDTINGNSTQEMNILATAGNSEELHIWKIKLDASHDSQPENPPARKKSKIFSVTNTPNIQHLTTLTRHTQSINSIAFSPNGNHLASAGDQGTLMIHTIPSPYFDNESESQHDPHEFWHKKFTQESDLSLKMISSKAQDIMDISWSKSSDKFMIGTVDHSVIIYQQVLAREGDKVIVKDWKEIYRNATEHRNYVQGVSFDPLGVYFASQGSDRTVKVWSRKNKTLKEEKRVLMDQDKNTEESKKEDIESVDHDSNWKTFDVVSKAKTLKYRSMNTESTCDDSSEEEKEIKRHLFADESTLESFFRRLSWTADGAFLITPASLYHDPSTSDSSGPSYATYLFARHQFEKPYKVLHGLEKPSVVIRANPVLFQLPHCVNLQKENANPSASPSSVTSSPDVRGGLGYRSLFAVLTIDSVLIYDTFHSAPLCIAKNLHYASLSDCSWSADGHHLIVTSTDGYISMISFDEGELGEVFHKSVSVGRLTEEQCKIVSTPIKNDPKVVVDKVKVIIPPCEPGTSSIVAPPSKKARVSFDETATSTDATDAAQQINTLVVRKKKKRATLTPVTIDLQGEVDKEVVGAVTSLSIENSSISQSS</sequence>
<keyword evidence="3 9" id="KW-0853">WD repeat</keyword>
<dbReference type="SUPFAM" id="SSF50978">
    <property type="entry name" value="WD40 repeat-like"/>
    <property type="match status" value="1"/>
</dbReference>
<comment type="caution">
    <text evidence="11">The sequence shown here is derived from an EMBL/GenBank/DDBJ whole genome shotgun (WGS) entry which is preliminary data.</text>
</comment>
<evidence type="ECO:0000256" key="1">
    <source>
        <dbReference type="ARBA" id="ARBA00004123"/>
    </source>
</evidence>
<dbReference type="Pfam" id="PF24105">
    <property type="entry name" value="Beta-prop_CAF1B_HIR1"/>
    <property type="match status" value="1"/>
</dbReference>
<dbReference type="InterPro" id="IPR055410">
    <property type="entry name" value="Beta-prop_CAF1B_HIR1"/>
</dbReference>
<evidence type="ECO:0000256" key="5">
    <source>
        <dbReference type="ARBA" id="ARBA00022763"/>
    </source>
</evidence>
<accession>A0AAD3CIK4</accession>
<evidence type="ECO:0000256" key="4">
    <source>
        <dbReference type="ARBA" id="ARBA00022737"/>
    </source>
</evidence>
<name>A0AAD3CIK4_9STRA</name>
<keyword evidence="7" id="KW-0234">DNA repair</keyword>
<dbReference type="GO" id="GO:0005634">
    <property type="term" value="C:nucleus"/>
    <property type="evidence" value="ECO:0007669"/>
    <property type="project" value="UniProtKB-SubCell"/>
</dbReference>
<evidence type="ECO:0000256" key="8">
    <source>
        <dbReference type="ARBA" id="ARBA00023242"/>
    </source>
</evidence>
<dbReference type="GO" id="GO:0033186">
    <property type="term" value="C:CAF-1 complex"/>
    <property type="evidence" value="ECO:0007669"/>
    <property type="project" value="TreeGrafter"/>
</dbReference>
<dbReference type="Proteomes" id="UP001054902">
    <property type="component" value="Unassembled WGS sequence"/>
</dbReference>
<dbReference type="GO" id="GO:0006334">
    <property type="term" value="P:nucleosome assembly"/>
    <property type="evidence" value="ECO:0007669"/>
    <property type="project" value="TreeGrafter"/>
</dbReference>
<evidence type="ECO:0000256" key="3">
    <source>
        <dbReference type="ARBA" id="ARBA00022574"/>
    </source>
</evidence>
<evidence type="ECO:0000313" key="11">
    <source>
        <dbReference type="EMBL" id="GFH45775.1"/>
    </source>
</evidence>
<dbReference type="GO" id="GO:0006335">
    <property type="term" value="P:DNA replication-dependent chromatin assembly"/>
    <property type="evidence" value="ECO:0007669"/>
    <property type="project" value="InterPro"/>
</dbReference>
<dbReference type="PANTHER" id="PTHR15271:SF4">
    <property type="entry name" value="CHROMATIN ASSEMBLY FACTOR 1 SUBUNIT B"/>
    <property type="match status" value="1"/>
</dbReference>
<feature type="repeat" description="WD" evidence="9">
    <location>
        <begin position="215"/>
        <end position="256"/>
    </location>
</feature>
<dbReference type="Gene3D" id="2.130.10.10">
    <property type="entry name" value="YVTN repeat-like/Quinoprotein amine dehydrogenase"/>
    <property type="match status" value="2"/>
</dbReference>
<keyword evidence="6" id="KW-0156">Chromatin regulator</keyword>
<proteinExistence type="inferred from homology"/>
<evidence type="ECO:0000256" key="7">
    <source>
        <dbReference type="ARBA" id="ARBA00023204"/>
    </source>
</evidence>
<comment type="similarity">
    <text evidence="2">Belongs to the WD repeat HIR1 family.</text>
</comment>
<dbReference type="PROSITE" id="PS50294">
    <property type="entry name" value="WD_REPEATS_REGION"/>
    <property type="match status" value="1"/>
</dbReference>
<gene>
    <name evidence="11" type="ORF">CTEN210_02249</name>
</gene>
<dbReference type="SMART" id="SM00320">
    <property type="entry name" value="WD40"/>
    <property type="match status" value="5"/>
</dbReference>
<evidence type="ECO:0000313" key="12">
    <source>
        <dbReference type="Proteomes" id="UP001054902"/>
    </source>
</evidence>
<evidence type="ECO:0000256" key="9">
    <source>
        <dbReference type="PROSITE-ProRule" id="PRU00221"/>
    </source>
</evidence>
<feature type="domain" description="CAF1B/HIR1 beta-propeller" evidence="10">
    <location>
        <begin position="278"/>
        <end position="497"/>
    </location>
</feature>
<keyword evidence="8" id="KW-0539">Nucleus</keyword>
<feature type="repeat" description="WD" evidence="9">
    <location>
        <begin position="94"/>
        <end position="124"/>
    </location>
</feature>
<evidence type="ECO:0000259" key="10">
    <source>
        <dbReference type="Pfam" id="PF24105"/>
    </source>
</evidence>
<dbReference type="InterPro" id="IPR001680">
    <property type="entry name" value="WD40_rpt"/>
</dbReference>
<keyword evidence="4" id="KW-0677">Repeat</keyword>
<organism evidence="11 12">
    <name type="scientific">Chaetoceros tenuissimus</name>
    <dbReference type="NCBI Taxonomy" id="426638"/>
    <lineage>
        <taxon>Eukaryota</taxon>
        <taxon>Sar</taxon>
        <taxon>Stramenopiles</taxon>
        <taxon>Ochrophyta</taxon>
        <taxon>Bacillariophyta</taxon>
        <taxon>Coscinodiscophyceae</taxon>
        <taxon>Chaetocerotophycidae</taxon>
        <taxon>Chaetocerotales</taxon>
        <taxon>Chaetocerotaceae</taxon>
        <taxon>Chaetoceros</taxon>
    </lineage>
</organism>
<comment type="subcellular location">
    <subcellularLocation>
        <location evidence="1">Nucleus</location>
    </subcellularLocation>
</comment>